<dbReference type="RefSeq" id="WP_305894952.1">
    <property type="nucleotide sequence ID" value="NZ_JAUZVZ010000030.1"/>
</dbReference>
<protein>
    <submittedName>
        <fullName evidence="4">DUF4115 domain-containing protein</fullName>
    </submittedName>
</protein>
<gene>
    <name evidence="4" type="ORF">Q3O60_16065</name>
</gene>
<dbReference type="Pfam" id="PF13413">
    <property type="entry name" value="HTH_25"/>
    <property type="match status" value="1"/>
</dbReference>
<proteinExistence type="predicted"/>
<comment type="caution">
    <text evidence="4">The sequence shown here is derived from an EMBL/GenBank/DDBJ whole genome shotgun (WGS) entry which is preliminary data.</text>
</comment>
<dbReference type="Pfam" id="PF13464">
    <property type="entry name" value="RodZ_C"/>
    <property type="match status" value="1"/>
</dbReference>
<dbReference type="InterPro" id="IPR001387">
    <property type="entry name" value="Cro/C1-type_HTH"/>
</dbReference>
<feature type="transmembrane region" description="Helical" evidence="2">
    <location>
        <begin position="114"/>
        <end position="134"/>
    </location>
</feature>
<name>A0ABT9H307_9GAMM</name>
<evidence type="ECO:0000259" key="3">
    <source>
        <dbReference type="PROSITE" id="PS50943"/>
    </source>
</evidence>
<dbReference type="InterPro" id="IPR050400">
    <property type="entry name" value="Bact_Cytoskel_RodZ"/>
</dbReference>
<dbReference type="Proteomes" id="UP001231616">
    <property type="component" value="Unassembled WGS sequence"/>
</dbReference>
<dbReference type="PANTHER" id="PTHR34475">
    <property type="match status" value="1"/>
</dbReference>
<dbReference type="EMBL" id="JAUZVZ010000030">
    <property type="protein sequence ID" value="MDP4537702.1"/>
    <property type="molecule type" value="Genomic_DNA"/>
</dbReference>
<evidence type="ECO:0000313" key="4">
    <source>
        <dbReference type="EMBL" id="MDP4537702.1"/>
    </source>
</evidence>
<dbReference type="CDD" id="cd00093">
    <property type="entry name" value="HTH_XRE"/>
    <property type="match status" value="1"/>
</dbReference>
<feature type="domain" description="HTH cro/C1-type" evidence="3">
    <location>
        <begin position="20"/>
        <end position="57"/>
    </location>
</feature>
<dbReference type="InterPro" id="IPR010982">
    <property type="entry name" value="Lambda_DNA-bd_dom_sf"/>
</dbReference>
<evidence type="ECO:0000256" key="1">
    <source>
        <dbReference type="SAM" id="MobiDB-lite"/>
    </source>
</evidence>
<feature type="region of interest" description="Disordered" evidence="1">
    <location>
        <begin position="149"/>
        <end position="172"/>
    </location>
</feature>
<dbReference type="PANTHER" id="PTHR34475:SF1">
    <property type="entry name" value="CYTOSKELETON PROTEIN RODZ"/>
    <property type="match status" value="1"/>
</dbReference>
<evidence type="ECO:0000313" key="5">
    <source>
        <dbReference type="Proteomes" id="UP001231616"/>
    </source>
</evidence>
<keyword evidence="2" id="KW-0812">Transmembrane</keyword>
<dbReference type="InterPro" id="IPR025194">
    <property type="entry name" value="RodZ-like_C"/>
</dbReference>
<keyword evidence="5" id="KW-1185">Reference proteome</keyword>
<accession>A0ABT9H307</accession>
<evidence type="ECO:0000256" key="2">
    <source>
        <dbReference type="SAM" id="Phobius"/>
    </source>
</evidence>
<dbReference type="PROSITE" id="PS50943">
    <property type="entry name" value="HTH_CROC1"/>
    <property type="match status" value="1"/>
</dbReference>
<reference evidence="4 5" key="1">
    <citation type="submission" date="2023-08" db="EMBL/GenBank/DDBJ databases">
        <authorList>
            <person name="Joshi A."/>
            <person name="Thite S."/>
        </authorList>
    </citation>
    <scope>NUCLEOTIDE SEQUENCE [LARGE SCALE GENOMIC DNA]</scope>
    <source>
        <strain evidence="4 5">AC40</strain>
    </source>
</reference>
<dbReference type="Gene3D" id="1.10.260.40">
    <property type="entry name" value="lambda repressor-like DNA-binding domains"/>
    <property type="match status" value="1"/>
</dbReference>
<organism evidence="4 5">
    <name type="scientific">Alkalimonas collagenimarina</name>
    <dbReference type="NCBI Taxonomy" id="400390"/>
    <lineage>
        <taxon>Bacteria</taxon>
        <taxon>Pseudomonadati</taxon>
        <taxon>Pseudomonadota</taxon>
        <taxon>Gammaproteobacteria</taxon>
        <taxon>Alkalimonas</taxon>
    </lineage>
</organism>
<keyword evidence="2" id="KW-1133">Transmembrane helix</keyword>
<dbReference type="SUPFAM" id="SSF47413">
    <property type="entry name" value="lambda repressor-like DNA-binding domains"/>
    <property type="match status" value="1"/>
</dbReference>
<keyword evidence="2" id="KW-0472">Membrane</keyword>
<sequence>MTTEPTTDVTSAEPTPGQLLRAAREKKQWSQKEAANQLNLGLSLIQSMESDQYDAKLLPTFIRGYLRCYARLLKISEHEVLKAYEQLHGAKAVEPRAMYSFSNRTEKEATENRFMLLTYLVIAVLVGMLLVWWWQTHWLTDNSTEATTEQAVQADTARASMEPESGNAEAPLPEVEQAAEFISSEPVDVPQPSTPEWVASGVESPLSSVVSAMAPQNAELVSGASSLRMRFKDDCWIDVIDAEGSRVAFGTKKAGYQLQVQGIAPFTVTLGNPTVVEIDLNDHAVDLSGFNTSRVAKFSVPLQD</sequence>